<dbReference type="Pfam" id="PF12838">
    <property type="entry name" value="Fer4_7"/>
    <property type="match status" value="1"/>
</dbReference>
<evidence type="ECO:0000256" key="4">
    <source>
        <dbReference type="SAM" id="Phobius"/>
    </source>
</evidence>
<comment type="caution">
    <text evidence="6">The sequence shown here is derived from an EMBL/GenBank/DDBJ whole genome shotgun (WGS) entry which is preliminary data.</text>
</comment>
<keyword evidence="4" id="KW-0812">Transmembrane</keyword>
<dbReference type="PROSITE" id="PS51379">
    <property type="entry name" value="4FE4S_FER_2"/>
    <property type="match status" value="2"/>
</dbReference>
<feature type="domain" description="4Fe-4S ferredoxin-type" evidence="5">
    <location>
        <begin position="38"/>
        <end position="69"/>
    </location>
</feature>
<dbReference type="Pfam" id="PF04422">
    <property type="entry name" value="FrhB_FdhB_N"/>
    <property type="match status" value="1"/>
</dbReference>
<dbReference type="GO" id="GO:0046872">
    <property type="term" value="F:metal ion binding"/>
    <property type="evidence" value="ECO:0007669"/>
    <property type="project" value="UniProtKB-KW"/>
</dbReference>
<dbReference type="InterPro" id="IPR052977">
    <property type="entry name" value="Polyferredoxin-like_ET"/>
</dbReference>
<evidence type="ECO:0000259" key="5">
    <source>
        <dbReference type="PROSITE" id="PS51379"/>
    </source>
</evidence>
<evidence type="ECO:0000256" key="1">
    <source>
        <dbReference type="ARBA" id="ARBA00022723"/>
    </source>
</evidence>
<dbReference type="PROSITE" id="PS00198">
    <property type="entry name" value="4FE4S_FER_1"/>
    <property type="match status" value="2"/>
</dbReference>
<feature type="domain" description="4Fe-4S ferredoxin-type" evidence="5">
    <location>
        <begin position="4"/>
        <end position="33"/>
    </location>
</feature>
<sequence>MESKEIVCKEDKCTGCYACYNSCPKNCISMNEDQYGFLHPIIDIDKCTNCNLCRKTCPSINEVIYRSPKLAYAAWALDKDERRSSTSGGAASIFSNYILENGGVVFGSSIEDKIIKHIKINKKEDLIKLKGSKYVHSRIGDTYKEAKIELELSRIFIVKKRLFKVVSFIIVGVNITIMAIYTGIFRQGFFSLSLGLIMVIFNQHYNKYSSSSLIKQSNNKD</sequence>
<evidence type="ECO:0000256" key="2">
    <source>
        <dbReference type="ARBA" id="ARBA00023004"/>
    </source>
</evidence>
<dbReference type="EMBL" id="PVXN01000005">
    <property type="protein sequence ID" value="PRR76505.1"/>
    <property type="molecule type" value="Genomic_DNA"/>
</dbReference>
<dbReference type="InterPro" id="IPR017900">
    <property type="entry name" value="4Fe4S_Fe_S_CS"/>
</dbReference>
<organism evidence="6 7">
    <name type="scientific">Clostridium thermopalmarium DSM 5974</name>
    <dbReference type="NCBI Taxonomy" id="1121340"/>
    <lineage>
        <taxon>Bacteria</taxon>
        <taxon>Bacillati</taxon>
        <taxon>Bacillota</taxon>
        <taxon>Clostridia</taxon>
        <taxon>Eubacteriales</taxon>
        <taxon>Clostridiaceae</taxon>
        <taxon>Clostridium</taxon>
    </lineage>
</organism>
<evidence type="ECO:0000256" key="3">
    <source>
        <dbReference type="ARBA" id="ARBA00023014"/>
    </source>
</evidence>
<gene>
    <name evidence="6" type="ORF">CPAL_01760</name>
</gene>
<keyword evidence="7" id="KW-1185">Reference proteome</keyword>
<keyword evidence="4" id="KW-1133">Transmembrane helix</keyword>
<evidence type="ECO:0000313" key="6">
    <source>
        <dbReference type="EMBL" id="PRR76505.1"/>
    </source>
</evidence>
<dbReference type="SUPFAM" id="SSF54862">
    <property type="entry name" value="4Fe-4S ferredoxins"/>
    <property type="match status" value="1"/>
</dbReference>
<dbReference type="PANTHER" id="PTHR43193:SF2">
    <property type="entry name" value="POLYFERREDOXIN PROTEIN FWDF"/>
    <property type="match status" value="1"/>
</dbReference>
<dbReference type="InterPro" id="IPR007516">
    <property type="entry name" value="Co_F420_Hydgase/DH_bsu_N"/>
</dbReference>
<dbReference type="InterPro" id="IPR017896">
    <property type="entry name" value="4Fe4S_Fe-S-bd"/>
</dbReference>
<keyword evidence="4" id="KW-0472">Membrane</keyword>
<feature type="transmembrane region" description="Helical" evidence="4">
    <location>
        <begin position="162"/>
        <end position="182"/>
    </location>
</feature>
<protein>
    <submittedName>
        <fullName evidence="6">Ferredoxin</fullName>
    </submittedName>
</protein>
<accession>A0A2T0AZ57</accession>
<keyword evidence="3" id="KW-0411">Iron-sulfur</keyword>
<keyword evidence="1" id="KW-0479">Metal-binding</keyword>
<dbReference type="AlphaFoldDB" id="A0A2T0AZ57"/>
<keyword evidence="2" id="KW-0408">Iron</keyword>
<proteinExistence type="predicted"/>
<reference evidence="6 7" key="1">
    <citation type="submission" date="2018-03" db="EMBL/GenBank/DDBJ databases">
        <title>Genome sequence of Clostridium thermopalmarium DSM 5974.</title>
        <authorList>
            <person name="Poehlein A."/>
            <person name="Daniel R."/>
        </authorList>
    </citation>
    <scope>NUCLEOTIDE SEQUENCE [LARGE SCALE GENOMIC DNA]</scope>
    <source>
        <strain evidence="6 7">DSM 5974</strain>
    </source>
</reference>
<dbReference type="PANTHER" id="PTHR43193">
    <property type="match status" value="1"/>
</dbReference>
<dbReference type="Gene3D" id="3.30.70.20">
    <property type="match status" value="1"/>
</dbReference>
<evidence type="ECO:0000313" key="7">
    <source>
        <dbReference type="Proteomes" id="UP000239614"/>
    </source>
</evidence>
<feature type="transmembrane region" description="Helical" evidence="4">
    <location>
        <begin position="188"/>
        <end position="205"/>
    </location>
</feature>
<dbReference type="GO" id="GO:0051536">
    <property type="term" value="F:iron-sulfur cluster binding"/>
    <property type="evidence" value="ECO:0007669"/>
    <property type="project" value="UniProtKB-KW"/>
</dbReference>
<dbReference type="Proteomes" id="UP000239614">
    <property type="component" value="Unassembled WGS sequence"/>
</dbReference>
<name>A0A2T0AZ57_9CLOT</name>